<keyword evidence="2" id="KW-0808">Transferase</keyword>
<sequence>MDRNKFSMIAHRHHVFYNPLSELKLARMLERMGLQAEALVLDVGAGQGELALRTIERFGVKMTALELSEEIAELGRTRAKGRAADGSLNYRVGDAQEAVLTIPEGSFDAALCVGSSHALGGRDAALRELFRLLKPGGTLLLGEGYWKMKPAAAYLEALGGAEESELTSHAGNVSAGEEAGFHPVWAAVTSEDEWDEYEWLYAKSIEDYALEQPDDPDVPAMLERSRRWRSTYMTWGRDTLGFGMYLFRKPV</sequence>
<dbReference type="InterPro" id="IPR029063">
    <property type="entry name" value="SAM-dependent_MTases_sf"/>
</dbReference>
<dbReference type="PATRIC" id="fig|997761.3.peg.3491"/>
<name>I0BJJ1_9BACL</name>
<dbReference type="KEGG" id="pmw:B2K_17720"/>
<dbReference type="GO" id="GO:0008168">
    <property type="term" value="F:methyltransferase activity"/>
    <property type="evidence" value="ECO:0007669"/>
    <property type="project" value="UniProtKB-KW"/>
</dbReference>
<accession>I0BJJ1</accession>
<proteinExistence type="predicted"/>
<dbReference type="PANTHER" id="PTHR44068">
    <property type="entry name" value="ZGC:194242"/>
    <property type="match status" value="1"/>
</dbReference>
<dbReference type="OrthoDB" id="9792690at2"/>
<dbReference type="InterPro" id="IPR041698">
    <property type="entry name" value="Methyltransf_25"/>
</dbReference>
<dbReference type="AlphaFoldDB" id="I0BJJ1"/>
<dbReference type="PANTHER" id="PTHR44068:SF11">
    <property type="entry name" value="GERANYL DIPHOSPHATE 2-C-METHYLTRANSFERASE"/>
    <property type="match status" value="1"/>
</dbReference>
<evidence type="ECO:0000313" key="3">
    <source>
        <dbReference type="Proteomes" id="UP000007392"/>
    </source>
</evidence>
<dbReference type="Proteomes" id="UP000007392">
    <property type="component" value="Chromosome"/>
</dbReference>
<keyword evidence="2" id="KW-0489">Methyltransferase</keyword>
<protein>
    <submittedName>
        <fullName evidence="2">Methyltransferase</fullName>
    </submittedName>
</protein>
<feature type="domain" description="Methyltransferase" evidence="1">
    <location>
        <begin position="40"/>
        <end position="137"/>
    </location>
</feature>
<gene>
    <name evidence="2" type="ORF">B2K_17720</name>
</gene>
<dbReference type="SUPFAM" id="SSF53335">
    <property type="entry name" value="S-adenosyl-L-methionine-dependent methyltransferases"/>
    <property type="match status" value="1"/>
</dbReference>
<reference evidence="2 3" key="1">
    <citation type="submission" date="2013-06" db="EMBL/GenBank/DDBJ databases">
        <title>Complete genome sequence of Paenibacillus mucilaginosus K02.</title>
        <authorList>
            <person name="Xiao B."/>
            <person name="Sun L."/>
            <person name="Xiao L."/>
            <person name="Lian B."/>
        </authorList>
    </citation>
    <scope>NUCLEOTIDE SEQUENCE [LARGE SCALE GENOMIC DNA]</scope>
    <source>
        <strain evidence="2 3">K02</strain>
    </source>
</reference>
<dbReference type="GO" id="GO:0032259">
    <property type="term" value="P:methylation"/>
    <property type="evidence" value="ECO:0007669"/>
    <property type="project" value="UniProtKB-KW"/>
</dbReference>
<dbReference type="Gene3D" id="3.40.50.150">
    <property type="entry name" value="Vaccinia Virus protein VP39"/>
    <property type="match status" value="1"/>
</dbReference>
<dbReference type="HOGENOM" id="CLU_037315_0_1_9"/>
<dbReference type="EMBL" id="CP003422">
    <property type="protein sequence ID" value="AFH62538.1"/>
    <property type="molecule type" value="Genomic_DNA"/>
</dbReference>
<evidence type="ECO:0000259" key="1">
    <source>
        <dbReference type="Pfam" id="PF13649"/>
    </source>
</evidence>
<dbReference type="Pfam" id="PF13649">
    <property type="entry name" value="Methyltransf_25"/>
    <property type="match status" value="1"/>
</dbReference>
<organism evidence="2 3">
    <name type="scientific">Paenibacillus mucilaginosus K02</name>
    <dbReference type="NCBI Taxonomy" id="997761"/>
    <lineage>
        <taxon>Bacteria</taxon>
        <taxon>Bacillati</taxon>
        <taxon>Bacillota</taxon>
        <taxon>Bacilli</taxon>
        <taxon>Bacillales</taxon>
        <taxon>Paenibacillaceae</taxon>
        <taxon>Paenibacillus</taxon>
    </lineage>
</organism>
<dbReference type="InterPro" id="IPR050447">
    <property type="entry name" value="Erg6_SMT_methyltransf"/>
</dbReference>
<dbReference type="RefSeq" id="WP_014651044.1">
    <property type="nucleotide sequence ID" value="NC_017672.3"/>
</dbReference>
<evidence type="ECO:0000313" key="2">
    <source>
        <dbReference type="EMBL" id="AFH62538.1"/>
    </source>
</evidence>
<dbReference type="CDD" id="cd02440">
    <property type="entry name" value="AdoMet_MTases"/>
    <property type="match status" value="1"/>
</dbReference>